<organism evidence="2 3">
    <name type="scientific">Ranatra chinensis</name>
    <dbReference type="NCBI Taxonomy" id="642074"/>
    <lineage>
        <taxon>Eukaryota</taxon>
        <taxon>Metazoa</taxon>
        <taxon>Ecdysozoa</taxon>
        <taxon>Arthropoda</taxon>
        <taxon>Hexapoda</taxon>
        <taxon>Insecta</taxon>
        <taxon>Pterygota</taxon>
        <taxon>Neoptera</taxon>
        <taxon>Paraneoptera</taxon>
        <taxon>Hemiptera</taxon>
        <taxon>Heteroptera</taxon>
        <taxon>Panheteroptera</taxon>
        <taxon>Nepomorpha</taxon>
        <taxon>Nepidae</taxon>
        <taxon>Ranatrinae</taxon>
        <taxon>Ranatra</taxon>
    </lineage>
</organism>
<accession>A0ABD0YPT8</accession>
<name>A0ABD0YPT8_9HEMI</name>
<evidence type="ECO:0000313" key="2">
    <source>
        <dbReference type="EMBL" id="KAL1129267.1"/>
    </source>
</evidence>
<comment type="caution">
    <text evidence="2">The sequence shown here is derived from an EMBL/GenBank/DDBJ whole genome shotgun (WGS) entry which is preliminary data.</text>
</comment>
<feature type="compositionally biased region" description="Basic residues" evidence="1">
    <location>
        <begin position="224"/>
        <end position="238"/>
    </location>
</feature>
<feature type="region of interest" description="Disordered" evidence="1">
    <location>
        <begin position="31"/>
        <end position="58"/>
    </location>
</feature>
<evidence type="ECO:0000313" key="3">
    <source>
        <dbReference type="Proteomes" id="UP001558652"/>
    </source>
</evidence>
<feature type="compositionally biased region" description="Basic and acidic residues" evidence="1">
    <location>
        <begin position="110"/>
        <end position="119"/>
    </location>
</feature>
<sequence>MFDMVRPLVPMNNGPPPHVYGAPLGPMDYHRPIDRVMPPPYQQPPIRKEEPAGESAWERGLRQAKELLRKSSKRKETEVDFEDKKLNLSITQDEFDKENDYYNRSGSPYPDDHYDRYKSDGKRYRSVSYRFADYGPPAAVPSYYGPSRDSWHYDQSDYHHSRGGSSSIVPPDDYYERKRHKYPSREVIVQRMDKSSWKEESHGERGSGGGRGDEWSDPWMRSKSPSRKVSSRSRKKSYSSRSSFSSSSSSRSSSYSSYSRSRTGSRSSRSSRSRSRSRARKKAASPLPRRSNKSPVPRAEKRAETERSLHMNPPPPSPRGHAGSPSLRRNPTPPSASERAKGLSARLLAAAMRERSGSKSSWSSSGSDSSGSSSDSSSDSVSSSSSSRVASPVRPPPRLASSSELYSCTSVYNRTGVPSNPGKY</sequence>
<gene>
    <name evidence="2" type="ORF">AAG570_013796</name>
</gene>
<dbReference type="PANTHER" id="PTHR46582">
    <property type="entry name" value="ZINC FINGER CCCH DOMAIN-CONTAINING PROTEIN 18"/>
    <property type="match status" value="1"/>
</dbReference>
<feature type="compositionally biased region" description="Basic and acidic residues" evidence="1">
    <location>
        <begin position="46"/>
        <end position="58"/>
    </location>
</feature>
<dbReference type="AlphaFoldDB" id="A0ABD0YPT8"/>
<feature type="region of interest" description="Disordered" evidence="1">
    <location>
        <begin position="92"/>
        <end position="119"/>
    </location>
</feature>
<dbReference type="PANTHER" id="PTHR46582:SF1">
    <property type="entry name" value="ZINC FINGER CCCH DOMAIN-CONTAINING PROTEIN 18"/>
    <property type="match status" value="1"/>
</dbReference>
<dbReference type="EMBL" id="JBFDAA010000009">
    <property type="protein sequence ID" value="KAL1129267.1"/>
    <property type="molecule type" value="Genomic_DNA"/>
</dbReference>
<feature type="region of interest" description="Disordered" evidence="1">
    <location>
        <begin position="133"/>
        <end position="404"/>
    </location>
</feature>
<feature type="compositionally biased region" description="Basic and acidic residues" evidence="1">
    <location>
        <begin position="149"/>
        <end position="160"/>
    </location>
</feature>
<feature type="compositionally biased region" description="Basic and acidic residues" evidence="1">
    <location>
        <begin position="298"/>
        <end position="309"/>
    </location>
</feature>
<reference evidence="2 3" key="1">
    <citation type="submission" date="2024-07" db="EMBL/GenBank/DDBJ databases">
        <title>Chromosome-level genome assembly of the water stick insect Ranatra chinensis (Heteroptera: Nepidae).</title>
        <authorList>
            <person name="Liu X."/>
        </authorList>
    </citation>
    <scope>NUCLEOTIDE SEQUENCE [LARGE SCALE GENOMIC DNA]</scope>
    <source>
        <strain evidence="2">Cailab_2021Rc</strain>
        <tissue evidence="2">Muscle</tissue>
    </source>
</reference>
<feature type="compositionally biased region" description="Basic residues" evidence="1">
    <location>
        <begin position="269"/>
        <end position="283"/>
    </location>
</feature>
<evidence type="ECO:0000256" key="1">
    <source>
        <dbReference type="SAM" id="MobiDB-lite"/>
    </source>
</evidence>
<dbReference type="Proteomes" id="UP001558652">
    <property type="component" value="Unassembled WGS sequence"/>
</dbReference>
<keyword evidence="3" id="KW-1185">Reference proteome</keyword>
<protein>
    <submittedName>
        <fullName evidence="2">Uncharacterized protein</fullName>
    </submittedName>
</protein>
<feature type="compositionally biased region" description="Low complexity" evidence="1">
    <location>
        <begin position="358"/>
        <end position="392"/>
    </location>
</feature>
<feature type="compositionally biased region" description="Low complexity" evidence="1">
    <location>
        <begin position="239"/>
        <end position="268"/>
    </location>
</feature>
<dbReference type="InterPro" id="IPR052647">
    <property type="entry name" value="Zinc_finger_CCCH-type"/>
</dbReference>
<proteinExistence type="predicted"/>
<feature type="compositionally biased region" description="Basic and acidic residues" evidence="1">
    <location>
        <begin position="191"/>
        <end position="205"/>
    </location>
</feature>